<dbReference type="EMBL" id="POUD01000082">
    <property type="protein sequence ID" value="PZG16583.1"/>
    <property type="molecule type" value="Genomic_DNA"/>
</dbReference>
<dbReference type="GO" id="GO:0016491">
    <property type="term" value="F:oxidoreductase activity"/>
    <property type="evidence" value="ECO:0007669"/>
    <property type="project" value="UniProtKB-KW"/>
</dbReference>
<keyword evidence="2" id="KW-0560">Oxidoreductase</keyword>
<dbReference type="AlphaFoldDB" id="A0A2W2E1R5"/>
<protein>
    <submittedName>
        <fullName evidence="4">Short-chain dehydrogenase</fullName>
    </submittedName>
</protein>
<dbReference type="PANTHER" id="PTHR43639">
    <property type="entry name" value="OXIDOREDUCTASE, SHORT-CHAIN DEHYDROGENASE/REDUCTASE FAMILY (AFU_ORTHOLOGUE AFUA_5G02870)"/>
    <property type="match status" value="1"/>
</dbReference>
<evidence type="ECO:0000313" key="4">
    <source>
        <dbReference type="EMBL" id="PZG16583.1"/>
    </source>
</evidence>
<feature type="domain" description="Ketoreductase" evidence="3">
    <location>
        <begin position="10"/>
        <end position="188"/>
    </location>
</feature>
<proteinExistence type="inferred from homology"/>
<evidence type="ECO:0000313" key="5">
    <source>
        <dbReference type="Proteomes" id="UP000249304"/>
    </source>
</evidence>
<dbReference type="OrthoDB" id="4380821at2"/>
<accession>A0A2W2E1R5</accession>
<evidence type="ECO:0000259" key="3">
    <source>
        <dbReference type="SMART" id="SM00822"/>
    </source>
</evidence>
<comment type="caution">
    <text evidence="4">The sequence shown here is derived from an EMBL/GenBank/DDBJ whole genome shotgun (WGS) entry which is preliminary data.</text>
</comment>
<dbReference type="SUPFAM" id="SSF51735">
    <property type="entry name" value="NAD(P)-binding Rossmann-fold domains"/>
    <property type="match status" value="1"/>
</dbReference>
<organism evidence="4 5">
    <name type="scientific">Nonomuraea aridisoli</name>
    <dbReference type="NCBI Taxonomy" id="2070368"/>
    <lineage>
        <taxon>Bacteria</taxon>
        <taxon>Bacillati</taxon>
        <taxon>Actinomycetota</taxon>
        <taxon>Actinomycetes</taxon>
        <taxon>Streptosporangiales</taxon>
        <taxon>Streptosporangiaceae</taxon>
        <taxon>Nonomuraea</taxon>
    </lineage>
</organism>
<reference evidence="4 5" key="1">
    <citation type="submission" date="2018-01" db="EMBL/GenBank/DDBJ databases">
        <title>Draft genome sequence of Nonomuraea sp. KC333.</title>
        <authorList>
            <person name="Sahin N."/>
            <person name="Saygin H."/>
            <person name="Ay H."/>
        </authorList>
    </citation>
    <scope>NUCLEOTIDE SEQUENCE [LARGE SCALE GENOMIC DNA]</scope>
    <source>
        <strain evidence="4 5">KC333</strain>
    </source>
</reference>
<dbReference type="Proteomes" id="UP000249304">
    <property type="component" value="Unassembled WGS sequence"/>
</dbReference>
<dbReference type="InterPro" id="IPR002347">
    <property type="entry name" value="SDR_fam"/>
</dbReference>
<gene>
    <name evidence="4" type="ORF">C1J01_20645</name>
</gene>
<dbReference type="RefSeq" id="WP_111180630.1">
    <property type="nucleotide sequence ID" value="NZ_POUD01000082.1"/>
</dbReference>
<comment type="similarity">
    <text evidence="1">Belongs to the short-chain dehydrogenases/reductases (SDR) family.</text>
</comment>
<dbReference type="NCBIfam" id="NF005559">
    <property type="entry name" value="PRK07231.1"/>
    <property type="match status" value="1"/>
</dbReference>
<dbReference type="SMART" id="SM00822">
    <property type="entry name" value="PKS_KR"/>
    <property type="match status" value="1"/>
</dbReference>
<evidence type="ECO:0000256" key="1">
    <source>
        <dbReference type="ARBA" id="ARBA00006484"/>
    </source>
</evidence>
<sequence length="249" mass="25760">MAENELSGTGALITGATKGIGRETAHVLARLGAHVVLSGRDEQQGKQIVEDIRAQGGRADFVPATLRDERSARALGRSATEILGKVDVLVNSAGIYPFAPTAEMTQQDFHDVYAVNVLAPFFLVAELAPGMAERGQGSIVNVTTMVAEYGHAGYSLYGSSKAAVALLTKSWAAEFGPSGVRVNAVSPGPTQTEGTAPMGDALVALASTLPAGRPAAPLEIAEAIAFLASPRASFIHGTTLHVDGGRWAI</sequence>
<name>A0A2W2E1R5_9ACTN</name>
<dbReference type="CDD" id="cd05233">
    <property type="entry name" value="SDR_c"/>
    <property type="match status" value="1"/>
</dbReference>
<dbReference type="PRINTS" id="PR00080">
    <property type="entry name" value="SDRFAMILY"/>
</dbReference>
<dbReference type="FunFam" id="3.40.50.720:FF:000084">
    <property type="entry name" value="Short-chain dehydrogenase reductase"/>
    <property type="match status" value="1"/>
</dbReference>
<dbReference type="InterPro" id="IPR036291">
    <property type="entry name" value="NAD(P)-bd_dom_sf"/>
</dbReference>
<dbReference type="Pfam" id="PF13561">
    <property type="entry name" value="adh_short_C2"/>
    <property type="match status" value="1"/>
</dbReference>
<dbReference type="PRINTS" id="PR00081">
    <property type="entry name" value="GDHRDH"/>
</dbReference>
<evidence type="ECO:0000256" key="2">
    <source>
        <dbReference type="ARBA" id="ARBA00023002"/>
    </source>
</evidence>
<keyword evidence="5" id="KW-1185">Reference proteome</keyword>
<dbReference type="PANTHER" id="PTHR43639:SF1">
    <property type="entry name" value="SHORT-CHAIN DEHYDROGENASE_REDUCTASE FAMILY PROTEIN"/>
    <property type="match status" value="1"/>
</dbReference>
<dbReference type="Gene3D" id="3.40.50.720">
    <property type="entry name" value="NAD(P)-binding Rossmann-like Domain"/>
    <property type="match status" value="1"/>
</dbReference>
<dbReference type="InterPro" id="IPR057326">
    <property type="entry name" value="KR_dom"/>
</dbReference>